<accession>A0ABN0ZUT0</accession>
<dbReference type="Proteomes" id="UP001500909">
    <property type="component" value="Unassembled WGS sequence"/>
</dbReference>
<feature type="region of interest" description="Disordered" evidence="1">
    <location>
        <begin position="143"/>
        <end position="166"/>
    </location>
</feature>
<protein>
    <recommendedName>
        <fullName evidence="4">Conjugal transfer protein TraB</fullName>
    </recommendedName>
</protein>
<sequence>MGQQSQGGTSSQPHHNAGPLGGDASAADIRRARHTLVQFRNRIEDILNSLEKPSGPQHRVSVMELSRSAFSGAGAFAEADGLHLQFNKVHTHLKTLCTTLNEQIEAMGIALHGANIGFDNLEDDLKRRFWEIQDQAEARYLEQSKEQQHQQGKVKRATADDKQATL</sequence>
<keyword evidence="3" id="KW-1185">Reference proteome</keyword>
<evidence type="ECO:0000313" key="2">
    <source>
        <dbReference type="EMBL" id="GAA0459649.1"/>
    </source>
</evidence>
<feature type="compositionally biased region" description="Basic and acidic residues" evidence="1">
    <location>
        <begin position="157"/>
        <end position="166"/>
    </location>
</feature>
<dbReference type="EMBL" id="BAAABY010000018">
    <property type="protein sequence ID" value="GAA0459649.1"/>
    <property type="molecule type" value="Genomic_DNA"/>
</dbReference>
<reference evidence="2 3" key="1">
    <citation type="journal article" date="2019" name="Int. J. Syst. Evol. Microbiol.">
        <title>The Global Catalogue of Microorganisms (GCM) 10K type strain sequencing project: providing services to taxonomists for standard genome sequencing and annotation.</title>
        <authorList>
            <consortium name="The Broad Institute Genomics Platform"/>
            <consortium name="The Broad Institute Genome Sequencing Center for Infectious Disease"/>
            <person name="Wu L."/>
            <person name="Ma J."/>
        </authorList>
    </citation>
    <scope>NUCLEOTIDE SEQUENCE [LARGE SCALE GENOMIC DNA]</scope>
    <source>
        <strain evidence="2 3">JCM 4805</strain>
    </source>
</reference>
<evidence type="ECO:0000256" key="1">
    <source>
        <dbReference type="SAM" id="MobiDB-lite"/>
    </source>
</evidence>
<evidence type="ECO:0008006" key="4">
    <source>
        <dbReference type="Google" id="ProtNLM"/>
    </source>
</evidence>
<gene>
    <name evidence="2" type="ORF">GCM10010361_24500</name>
</gene>
<dbReference type="RefSeq" id="WP_346094997.1">
    <property type="nucleotide sequence ID" value="NZ_BAAABY010000018.1"/>
</dbReference>
<feature type="region of interest" description="Disordered" evidence="1">
    <location>
        <begin position="1"/>
        <end position="24"/>
    </location>
</feature>
<feature type="compositionally biased region" description="Low complexity" evidence="1">
    <location>
        <begin position="1"/>
        <end position="12"/>
    </location>
</feature>
<evidence type="ECO:0000313" key="3">
    <source>
        <dbReference type="Proteomes" id="UP001500909"/>
    </source>
</evidence>
<name>A0ABN0ZUT0_9ACTN</name>
<organism evidence="2 3">
    <name type="scientific">Streptomyces olivaceiscleroticus</name>
    <dbReference type="NCBI Taxonomy" id="68245"/>
    <lineage>
        <taxon>Bacteria</taxon>
        <taxon>Bacillati</taxon>
        <taxon>Actinomycetota</taxon>
        <taxon>Actinomycetes</taxon>
        <taxon>Kitasatosporales</taxon>
        <taxon>Streptomycetaceae</taxon>
        <taxon>Streptomyces</taxon>
    </lineage>
</organism>
<comment type="caution">
    <text evidence="2">The sequence shown here is derived from an EMBL/GenBank/DDBJ whole genome shotgun (WGS) entry which is preliminary data.</text>
</comment>
<proteinExistence type="predicted"/>